<name>A0AAE0AGD5_9ROSI</name>
<gene>
    <name evidence="2" type="ORF">Dsin_017508</name>
</gene>
<feature type="chain" id="PRO_5042228584" evidence="1">
    <location>
        <begin position="24"/>
        <end position="177"/>
    </location>
</feature>
<dbReference type="PANTHER" id="PTHR31293">
    <property type="entry name" value="RNI-LIKE SUPERFAMILY PROTEIN"/>
    <property type="match status" value="1"/>
</dbReference>
<organism evidence="2 3">
    <name type="scientific">Dipteronia sinensis</name>
    <dbReference type="NCBI Taxonomy" id="43782"/>
    <lineage>
        <taxon>Eukaryota</taxon>
        <taxon>Viridiplantae</taxon>
        <taxon>Streptophyta</taxon>
        <taxon>Embryophyta</taxon>
        <taxon>Tracheophyta</taxon>
        <taxon>Spermatophyta</taxon>
        <taxon>Magnoliopsida</taxon>
        <taxon>eudicotyledons</taxon>
        <taxon>Gunneridae</taxon>
        <taxon>Pentapetalae</taxon>
        <taxon>rosids</taxon>
        <taxon>malvids</taxon>
        <taxon>Sapindales</taxon>
        <taxon>Sapindaceae</taxon>
        <taxon>Hippocastanoideae</taxon>
        <taxon>Acereae</taxon>
        <taxon>Dipteronia</taxon>
    </lineage>
</organism>
<proteinExistence type="predicted"/>
<dbReference type="PANTHER" id="PTHR31293:SF12">
    <property type="entry name" value="RNI-LIKE SUPERFAMILY PROTEIN"/>
    <property type="match status" value="1"/>
</dbReference>
<dbReference type="Proteomes" id="UP001281410">
    <property type="component" value="Unassembled WGS sequence"/>
</dbReference>
<evidence type="ECO:0000256" key="1">
    <source>
        <dbReference type="SAM" id="SignalP"/>
    </source>
</evidence>
<accession>A0AAE0AGD5</accession>
<dbReference type="EMBL" id="JANJYJ010000005">
    <property type="protein sequence ID" value="KAK3212802.1"/>
    <property type="molecule type" value="Genomic_DNA"/>
</dbReference>
<dbReference type="InterPro" id="IPR055294">
    <property type="entry name" value="FBL60-like"/>
</dbReference>
<evidence type="ECO:0000313" key="2">
    <source>
        <dbReference type="EMBL" id="KAK3212802.1"/>
    </source>
</evidence>
<keyword evidence="1" id="KW-0732">Signal</keyword>
<protein>
    <submittedName>
        <fullName evidence="2">Uncharacterized protein</fullName>
    </submittedName>
</protein>
<sequence length="177" mass="20654">MPSHVIGEHLRIWLLQFVGFVVSHCQSKEIHDFELKDCYFLRDADLPCLREWMCFAIERNVHNLTLKVEIRMERLVIRIPQTILSCKNMMKLNLGNWDAILDMPDSTLLRVVNHAKFLSLSVPMTGVLTHALEGNLPSFPNLIRLEFGYDMFRHWVLLPDFLNNSPNMVVLILKKVN</sequence>
<reference evidence="2" key="1">
    <citation type="journal article" date="2023" name="Plant J.">
        <title>Genome sequences and population genomics provide insights into the demographic history, inbreeding, and mutation load of two 'living fossil' tree species of Dipteronia.</title>
        <authorList>
            <person name="Feng Y."/>
            <person name="Comes H.P."/>
            <person name="Chen J."/>
            <person name="Zhu S."/>
            <person name="Lu R."/>
            <person name="Zhang X."/>
            <person name="Li P."/>
            <person name="Qiu J."/>
            <person name="Olsen K.M."/>
            <person name="Qiu Y."/>
        </authorList>
    </citation>
    <scope>NUCLEOTIDE SEQUENCE</scope>
    <source>
        <strain evidence="2">NBL</strain>
    </source>
</reference>
<feature type="signal peptide" evidence="1">
    <location>
        <begin position="1"/>
        <end position="23"/>
    </location>
</feature>
<comment type="caution">
    <text evidence="2">The sequence shown here is derived from an EMBL/GenBank/DDBJ whole genome shotgun (WGS) entry which is preliminary data.</text>
</comment>
<evidence type="ECO:0000313" key="3">
    <source>
        <dbReference type="Proteomes" id="UP001281410"/>
    </source>
</evidence>
<keyword evidence="3" id="KW-1185">Reference proteome</keyword>
<dbReference type="AlphaFoldDB" id="A0AAE0AGD5"/>